<dbReference type="GO" id="GO:0071111">
    <property type="term" value="F:cyclic-guanylate-specific phosphodiesterase activity"/>
    <property type="evidence" value="ECO:0007669"/>
    <property type="project" value="UniProtKB-EC"/>
</dbReference>
<dbReference type="OrthoDB" id="5800525at2"/>
<keyword evidence="3" id="KW-0973">c-di-GMP</keyword>
<dbReference type="EMBL" id="RCDA01000004">
    <property type="protein sequence ID" value="RLK47074.1"/>
    <property type="molecule type" value="Genomic_DNA"/>
</dbReference>
<keyword evidence="11" id="KW-1185">Reference proteome</keyword>
<dbReference type="PANTHER" id="PTHR44757:SF2">
    <property type="entry name" value="BIOFILM ARCHITECTURE MAINTENANCE PROTEIN MBAA"/>
    <property type="match status" value="1"/>
</dbReference>
<dbReference type="NCBIfam" id="TIGR00229">
    <property type="entry name" value="sensory_box"/>
    <property type="match status" value="1"/>
</dbReference>
<dbReference type="CDD" id="cd01949">
    <property type="entry name" value="GGDEF"/>
    <property type="match status" value="1"/>
</dbReference>
<dbReference type="PROSITE" id="PS50887">
    <property type="entry name" value="GGDEF"/>
    <property type="match status" value="1"/>
</dbReference>
<dbReference type="SUPFAM" id="SSF55785">
    <property type="entry name" value="PYP-like sensor domain (PAS domain)"/>
    <property type="match status" value="1"/>
</dbReference>
<dbReference type="InterPro" id="IPR029787">
    <property type="entry name" value="Nucleotide_cyclase"/>
</dbReference>
<proteinExistence type="predicted"/>
<dbReference type="GO" id="GO:0071732">
    <property type="term" value="P:cellular response to nitric oxide"/>
    <property type="evidence" value="ECO:0007669"/>
    <property type="project" value="UniProtKB-ARBA"/>
</dbReference>
<feature type="domain" description="PAS" evidence="6">
    <location>
        <begin position="322"/>
        <end position="394"/>
    </location>
</feature>
<protein>
    <recommendedName>
        <fullName evidence="2">cyclic-guanylate-specific phosphodiesterase</fullName>
        <ecNumber evidence="2">3.1.4.52</ecNumber>
    </recommendedName>
</protein>
<dbReference type="EC" id="3.1.4.52" evidence="2"/>
<dbReference type="SUPFAM" id="SSF55073">
    <property type="entry name" value="Nucleotide cyclase"/>
    <property type="match status" value="1"/>
</dbReference>
<dbReference type="Gene3D" id="3.30.70.270">
    <property type="match status" value="1"/>
</dbReference>
<dbReference type="CDD" id="cd00130">
    <property type="entry name" value="PAS"/>
    <property type="match status" value="1"/>
</dbReference>
<dbReference type="SMART" id="SM00052">
    <property type="entry name" value="EAL"/>
    <property type="match status" value="1"/>
</dbReference>
<dbReference type="Pfam" id="PF00563">
    <property type="entry name" value="EAL"/>
    <property type="match status" value="1"/>
</dbReference>
<comment type="catalytic activity">
    <reaction evidence="4">
        <text>3',3'-c-di-GMP + H2O = 5'-phosphoguanylyl(3'-&gt;5')guanosine + H(+)</text>
        <dbReference type="Rhea" id="RHEA:24902"/>
        <dbReference type="ChEBI" id="CHEBI:15377"/>
        <dbReference type="ChEBI" id="CHEBI:15378"/>
        <dbReference type="ChEBI" id="CHEBI:58754"/>
        <dbReference type="ChEBI" id="CHEBI:58805"/>
        <dbReference type="EC" id="3.1.4.52"/>
    </reaction>
    <physiologicalReaction direction="left-to-right" evidence="4">
        <dbReference type="Rhea" id="RHEA:24903"/>
    </physiologicalReaction>
</comment>
<dbReference type="InterPro" id="IPR000014">
    <property type="entry name" value="PAS"/>
</dbReference>
<dbReference type="InterPro" id="IPR035965">
    <property type="entry name" value="PAS-like_dom_sf"/>
</dbReference>
<evidence type="ECO:0000256" key="1">
    <source>
        <dbReference type="ARBA" id="ARBA00001946"/>
    </source>
</evidence>
<evidence type="ECO:0000256" key="4">
    <source>
        <dbReference type="ARBA" id="ARBA00051114"/>
    </source>
</evidence>
<evidence type="ECO:0000313" key="11">
    <source>
        <dbReference type="Proteomes" id="UP000275461"/>
    </source>
</evidence>
<dbReference type="CDD" id="cd01948">
    <property type="entry name" value="EAL"/>
    <property type="match status" value="1"/>
</dbReference>
<dbReference type="SUPFAM" id="SSF141868">
    <property type="entry name" value="EAL domain-like"/>
    <property type="match status" value="1"/>
</dbReference>
<dbReference type="Pfam" id="PF00990">
    <property type="entry name" value="GGDEF"/>
    <property type="match status" value="1"/>
</dbReference>
<dbReference type="InterPro" id="IPR001633">
    <property type="entry name" value="EAL_dom"/>
</dbReference>
<feature type="domain" description="EAL" evidence="8">
    <location>
        <begin position="628"/>
        <end position="881"/>
    </location>
</feature>
<dbReference type="InterPro" id="IPR052155">
    <property type="entry name" value="Biofilm_reg_signaling"/>
</dbReference>
<dbReference type="Pfam" id="PF13426">
    <property type="entry name" value="PAS_9"/>
    <property type="match status" value="1"/>
</dbReference>
<sequence>MSKPDLKQTQQRIIALAALGVLLTGLLVGLSTAVPLFHTAREGVEQTTLVSTTAQADALDNIVVRYRDIARQFTSRTEIRRRLQAYADGDLPMATLREYTEPRLRDPMGQSDAIAGLVRLGPAGETVVELGLAAVPEEPETVFADTLHTTMVVLEGQPLVRVAAAIPGRDGERIGTDVLYFWPDELAGLLAGSERFGSKAAQFLVEPAAGVRLGVEGGHEPVLAGIADAGRVDSVLPSLLEAEVGLSRLADDDGRVVLFHAPLVDSGWALVVEVPFAPFYAPAARQLVWPTVIVLFMVGLATLGMGQALRPLMRRVSRQTGQLRLAASVFDSAQEAIIITDQDHRVVQANRAFTEVTGLTGGEMGGRDLVAFMRPADSDNTYWFAQVREQLQQESAWSGEVWYPRATGEYFPAWQTISAVHDDAGESLRYIYIFNDISERKASEARIRRLAHYDVLTGLPNRALVTERLRDAVHRAVERRGAGHEAMLAVLFVDLDHFKDVNDALGHPVGDQLLQRVAQRLGHALRAQDTLGRLGGDEFLVLLEGLSRPEDAAAVARKIRRALAEPQVVEGQEIFIGASIGIALFPTDGRTPETLIQNADTAMYQAKDRGRNTFQFYTTELGEQTRERFDMEGGLRRAVERDELALHFQPQARLADDQVFGAEVLLRWHSPELGMVPPDRFIPIAEDSGLIHRIGHWVLEAACTQARRWEVAGQPLRISVNLSGAQIVHGDVVREVRHVLQQTGLTPDLLELEITEGFVIGHAERGAETLRQLRALGVSLAIDDFGTGYSSLSYLKRLPVQRLKIDRSFIRDLPDDADDCAIVSTVMAMAHSLGLEVVAEGVEVQAHQRYLNELGCQYYQGYLLSKPLPLAAFEAYLAGAQRG</sequence>
<evidence type="ECO:0000256" key="3">
    <source>
        <dbReference type="ARBA" id="ARBA00022636"/>
    </source>
</evidence>
<dbReference type="PROSITE" id="PS50112">
    <property type="entry name" value="PAS"/>
    <property type="match status" value="1"/>
</dbReference>
<dbReference type="SMART" id="SM00267">
    <property type="entry name" value="GGDEF"/>
    <property type="match status" value="1"/>
</dbReference>
<feature type="domain" description="GGDEF" evidence="9">
    <location>
        <begin position="486"/>
        <end position="619"/>
    </location>
</feature>
<dbReference type="SMART" id="SM00091">
    <property type="entry name" value="PAS"/>
    <property type="match status" value="1"/>
</dbReference>
<dbReference type="Gene3D" id="3.20.20.450">
    <property type="entry name" value="EAL domain"/>
    <property type="match status" value="1"/>
</dbReference>
<keyword evidence="5" id="KW-0472">Membrane</keyword>
<dbReference type="InterPro" id="IPR000160">
    <property type="entry name" value="GGDEF_dom"/>
</dbReference>
<evidence type="ECO:0000313" key="10">
    <source>
        <dbReference type="EMBL" id="RLK47074.1"/>
    </source>
</evidence>
<comment type="cofactor">
    <cofactor evidence="1">
        <name>Mg(2+)</name>
        <dbReference type="ChEBI" id="CHEBI:18420"/>
    </cofactor>
</comment>
<dbReference type="Gene3D" id="3.30.450.20">
    <property type="entry name" value="PAS domain"/>
    <property type="match status" value="1"/>
</dbReference>
<dbReference type="PROSITE" id="PS50883">
    <property type="entry name" value="EAL"/>
    <property type="match status" value="1"/>
</dbReference>
<dbReference type="FunFam" id="3.30.70.270:FF:000001">
    <property type="entry name" value="Diguanylate cyclase domain protein"/>
    <property type="match status" value="1"/>
</dbReference>
<name>A0A498BSV9_9GAMM</name>
<feature type="domain" description="PAC" evidence="7">
    <location>
        <begin position="397"/>
        <end position="449"/>
    </location>
</feature>
<dbReference type="FunFam" id="3.20.20.450:FF:000001">
    <property type="entry name" value="Cyclic di-GMP phosphodiesterase yahA"/>
    <property type="match status" value="1"/>
</dbReference>
<keyword evidence="5" id="KW-1133">Transmembrane helix</keyword>
<comment type="caution">
    <text evidence="10">The sequence shown here is derived from an EMBL/GenBank/DDBJ whole genome shotgun (WGS) entry which is preliminary data.</text>
</comment>
<accession>A0A498BSV9</accession>
<evidence type="ECO:0000259" key="6">
    <source>
        <dbReference type="PROSITE" id="PS50112"/>
    </source>
</evidence>
<dbReference type="Proteomes" id="UP000275461">
    <property type="component" value="Unassembled WGS sequence"/>
</dbReference>
<dbReference type="AlphaFoldDB" id="A0A498BSV9"/>
<dbReference type="NCBIfam" id="TIGR00254">
    <property type="entry name" value="GGDEF"/>
    <property type="match status" value="1"/>
</dbReference>
<organism evidence="10 11">
    <name type="scientific">Alkalispirillum mobile</name>
    <dbReference type="NCBI Taxonomy" id="85925"/>
    <lineage>
        <taxon>Bacteria</taxon>
        <taxon>Pseudomonadati</taxon>
        <taxon>Pseudomonadota</taxon>
        <taxon>Gammaproteobacteria</taxon>
        <taxon>Chromatiales</taxon>
        <taxon>Ectothiorhodospiraceae</taxon>
        <taxon>Alkalispirillum</taxon>
    </lineage>
</organism>
<reference evidence="10 11" key="1">
    <citation type="submission" date="2018-10" db="EMBL/GenBank/DDBJ databases">
        <title>Genomic Encyclopedia of Type Strains, Phase IV (KMG-IV): sequencing the most valuable type-strain genomes for metagenomic binning, comparative biology and taxonomic classification.</title>
        <authorList>
            <person name="Goeker M."/>
        </authorList>
    </citation>
    <scope>NUCLEOTIDE SEQUENCE [LARGE SCALE GENOMIC DNA]</scope>
    <source>
        <strain evidence="10 11">DSM 12769</strain>
    </source>
</reference>
<dbReference type="PROSITE" id="PS50113">
    <property type="entry name" value="PAC"/>
    <property type="match status" value="1"/>
</dbReference>
<gene>
    <name evidence="10" type="ORF">DFR31_2390</name>
</gene>
<evidence type="ECO:0000259" key="7">
    <source>
        <dbReference type="PROSITE" id="PS50113"/>
    </source>
</evidence>
<dbReference type="InterPro" id="IPR000700">
    <property type="entry name" value="PAS-assoc_C"/>
</dbReference>
<evidence type="ECO:0000256" key="5">
    <source>
        <dbReference type="SAM" id="Phobius"/>
    </source>
</evidence>
<dbReference type="RefSeq" id="WP_121442906.1">
    <property type="nucleotide sequence ID" value="NZ_RCDA01000004.1"/>
</dbReference>
<keyword evidence="5" id="KW-0812">Transmembrane</keyword>
<dbReference type="PANTHER" id="PTHR44757">
    <property type="entry name" value="DIGUANYLATE CYCLASE DGCP"/>
    <property type="match status" value="1"/>
</dbReference>
<evidence type="ECO:0000256" key="2">
    <source>
        <dbReference type="ARBA" id="ARBA00012282"/>
    </source>
</evidence>
<evidence type="ECO:0000259" key="9">
    <source>
        <dbReference type="PROSITE" id="PS50887"/>
    </source>
</evidence>
<evidence type="ECO:0000259" key="8">
    <source>
        <dbReference type="PROSITE" id="PS50883"/>
    </source>
</evidence>
<dbReference type="InterPro" id="IPR035919">
    <property type="entry name" value="EAL_sf"/>
</dbReference>
<dbReference type="InterPro" id="IPR043128">
    <property type="entry name" value="Rev_trsase/Diguanyl_cyclase"/>
</dbReference>
<feature type="transmembrane region" description="Helical" evidence="5">
    <location>
        <begin position="287"/>
        <end position="309"/>
    </location>
</feature>